<sequence length="316" mass="34889">MGRRHDDRHARRRDRRRAARRARRRRGPAHRRDPVPPASRRHHGCRGYRRDEGTFRTWLRGIEAGARVFETDLGEHTVVSGVAVVDDTLVAAGVAQASDDSDGDRAAVLLWVEADGTVARRVAFDTPDADERFWAVTPTADGYLAGGSRNDDVWVVAVDPEGERRWERRVRRGTESYIVEGLAVGDTGTYAAARTEQYATGDNHVLLLSLDPGREGAVEWTRVFDPNADGRKPGDLFPAAVVDDGGARLAGHTRERVWLGATDPDGAVRWAGYHRFRADERLQALASVVDGRLVCHGRTGSDDSDTSAPASWVGWR</sequence>
<evidence type="ECO:0000256" key="1">
    <source>
        <dbReference type="SAM" id="MobiDB-lite"/>
    </source>
</evidence>
<organism evidence="2 3">
    <name type="scientific">Halobaculum litoreum</name>
    <dbReference type="NCBI Taxonomy" id="3031998"/>
    <lineage>
        <taxon>Archaea</taxon>
        <taxon>Methanobacteriati</taxon>
        <taxon>Methanobacteriota</taxon>
        <taxon>Stenosarchaea group</taxon>
        <taxon>Halobacteria</taxon>
        <taxon>Halobacteriales</taxon>
        <taxon>Haloferacaceae</taxon>
        <taxon>Halobaculum</taxon>
    </lineage>
</organism>
<proteinExistence type="predicted"/>
<feature type="compositionally biased region" description="Basic residues" evidence="1">
    <location>
        <begin position="10"/>
        <end position="29"/>
    </location>
</feature>
<evidence type="ECO:0000313" key="3">
    <source>
        <dbReference type="Proteomes" id="UP001596368"/>
    </source>
</evidence>
<keyword evidence="3" id="KW-1185">Reference proteome</keyword>
<feature type="region of interest" description="Disordered" evidence="1">
    <location>
        <begin position="1"/>
        <end position="48"/>
    </location>
</feature>
<comment type="caution">
    <text evidence="2">The sequence shown here is derived from an EMBL/GenBank/DDBJ whole genome shotgun (WGS) entry which is preliminary data.</text>
</comment>
<evidence type="ECO:0008006" key="4">
    <source>
        <dbReference type="Google" id="ProtNLM"/>
    </source>
</evidence>
<dbReference type="EMBL" id="JBHSZG010000001">
    <property type="protein sequence ID" value="MFC7136056.1"/>
    <property type="molecule type" value="Genomic_DNA"/>
</dbReference>
<dbReference type="PANTHER" id="PTHR42754:SF1">
    <property type="entry name" value="LIPOPROTEIN"/>
    <property type="match status" value="1"/>
</dbReference>
<dbReference type="AlphaFoldDB" id="A0ABD5XQK2"/>
<accession>A0ABD5XQK2</accession>
<evidence type="ECO:0000313" key="2">
    <source>
        <dbReference type="EMBL" id="MFC7136056.1"/>
    </source>
</evidence>
<dbReference type="PANTHER" id="PTHR42754">
    <property type="entry name" value="ENDOGLUCANASE"/>
    <property type="match status" value="1"/>
</dbReference>
<name>A0ABD5XQK2_9EURY</name>
<dbReference type="Proteomes" id="UP001596368">
    <property type="component" value="Unassembled WGS sequence"/>
</dbReference>
<gene>
    <name evidence="2" type="ORF">ACFQRB_04830</name>
</gene>
<protein>
    <recommendedName>
        <fullName evidence="4">PQQ-like domain-containing protein</fullName>
    </recommendedName>
</protein>
<reference evidence="2 3" key="1">
    <citation type="journal article" date="2019" name="Int. J. Syst. Evol. Microbiol.">
        <title>The Global Catalogue of Microorganisms (GCM) 10K type strain sequencing project: providing services to taxonomists for standard genome sequencing and annotation.</title>
        <authorList>
            <consortium name="The Broad Institute Genomics Platform"/>
            <consortium name="The Broad Institute Genome Sequencing Center for Infectious Disease"/>
            <person name="Wu L."/>
            <person name="Ma J."/>
        </authorList>
    </citation>
    <scope>NUCLEOTIDE SEQUENCE [LARGE SCALE GENOMIC DNA]</scope>
    <source>
        <strain evidence="2 3">DT92</strain>
    </source>
</reference>